<evidence type="ECO:0000313" key="4">
    <source>
        <dbReference type="EMBL" id="MED6106640.1"/>
    </source>
</evidence>
<proteinExistence type="predicted"/>
<dbReference type="PANTHER" id="PTHR32009">
    <property type="entry name" value="TMV RESISTANCE PROTEIN N-LIKE"/>
    <property type="match status" value="1"/>
</dbReference>
<evidence type="ECO:0000256" key="2">
    <source>
        <dbReference type="SAM" id="MobiDB-lite"/>
    </source>
</evidence>
<keyword evidence="1" id="KW-0520">NAD</keyword>
<dbReference type="SUPFAM" id="SSF52200">
    <property type="entry name" value="Toll/Interleukin receptor TIR domain"/>
    <property type="match status" value="1"/>
</dbReference>
<dbReference type="InterPro" id="IPR000157">
    <property type="entry name" value="TIR_dom"/>
</dbReference>
<organism evidence="4 5">
    <name type="scientific">Stylosanthes scabra</name>
    <dbReference type="NCBI Taxonomy" id="79078"/>
    <lineage>
        <taxon>Eukaryota</taxon>
        <taxon>Viridiplantae</taxon>
        <taxon>Streptophyta</taxon>
        <taxon>Embryophyta</taxon>
        <taxon>Tracheophyta</taxon>
        <taxon>Spermatophyta</taxon>
        <taxon>Magnoliopsida</taxon>
        <taxon>eudicotyledons</taxon>
        <taxon>Gunneridae</taxon>
        <taxon>Pentapetalae</taxon>
        <taxon>rosids</taxon>
        <taxon>fabids</taxon>
        <taxon>Fabales</taxon>
        <taxon>Fabaceae</taxon>
        <taxon>Papilionoideae</taxon>
        <taxon>50 kb inversion clade</taxon>
        <taxon>dalbergioids sensu lato</taxon>
        <taxon>Dalbergieae</taxon>
        <taxon>Pterocarpus clade</taxon>
        <taxon>Stylosanthes</taxon>
    </lineage>
</organism>
<evidence type="ECO:0000259" key="3">
    <source>
        <dbReference type="PROSITE" id="PS50104"/>
    </source>
</evidence>
<dbReference type="SMART" id="SM00255">
    <property type="entry name" value="TIR"/>
    <property type="match status" value="1"/>
</dbReference>
<feature type="region of interest" description="Disordered" evidence="2">
    <location>
        <begin position="55"/>
        <end position="77"/>
    </location>
</feature>
<name>A0ABU6Q537_9FABA</name>
<dbReference type="Proteomes" id="UP001341840">
    <property type="component" value="Unassembled WGS sequence"/>
</dbReference>
<dbReference type="Pfam" id="PF01582">
    <property type="entry name" value="TIR"/>
    <property type="match status" value="1"/>
</dbReference>
<dbReference type="PROSITE" id="PS50104">
    <property type="entry name" value="TIR"/>
    <property type="match status" value="1"/>
</dbReference>
<dbReference type="InterPro" id="IPR035897">
    <property type="entry name" value="Toll_tir_struct_dom_sf"/>
</dbReference>
<sequence>MKGRLGSAVSSLTVEFEVVGSNSLSTKVGVRLLVYSLPQHPTKWDLNWKFSVEIPTDTSKTPPPPPPPYPEPSPPLTNQTKYDVFISFSGKDIREGFLSHLTKELSRKQIYAFFDTKLHQGGEISVELLQAIERSQISLVVFSESYASSSWCLDELVKIMECRREQGQIVIPVFYRVEPSDVRHQKGVFSEDFAKQEKRHIGKEKVQTWRSAFAEAANISGFHSSKFG</sequence>
<evidence type="ECO:0000256" key="1">
    <source>
        <dbReference type="ARBA" id="ARBA00023027"/>
    </source>
</evidence>
<dbReference type="EMBL" id="JASCZI010000013">
    <property type="protein sequence ID" value="MED6106640.1"/>
    <property type="molecule type" value="Genomic_DNA"/>
</dbReference>
<protein>
    <recommendedName>
        <fullName evidence="3">TIR domain-containing protein</fullName>
    </recommendedName>
</protein>
<reference evidence="4 5" key="1">
    <citation type="journal article" date="2023" name="Plants (Basel)">
        <title>Bridging the Gap: Combining Genomics and Transcriptomics Approaches to Understand Stylosanthes scabra, an Orphan Legume from the Brazilian Caatinga.</title>
        <authorList>
            <person name="Ferreira-Neto J.R.C."/>
            <person name="da Silva M.D."/>
            <person name="Binneck E."/>
            <person name="de Melo N.F."/>
            <person name="da Silva R.H."/>
            <person name="de Melo A.L.T.M."/>
            <person name="Pandolfi V."/>
            <person name="Bustamante F.O."/>
            <person name="Brasileiro-Vidal A.C."/>
            <person name="Benko-Iseppon A.M."/>
        </authorList>
    </citation>
    <scope>NUCLEOTIDE SEQUENCE [LARGE SCALE GENOMIC DNA]</scope>
    <source>
        <tissue evidence="4">Leaves</tissue>
    </source>
</reference>
<evidence type="ECO:0000313" key="5">
    <source>
        <dbReference type="Proteomes" id="UP001341840"/>
    </source>
</evidence>
<dbReference type="PANTHER" id="PTHR32009:SF110">
    <property type="entry name" value="DISEASE RESISTANCE PROTEIN (TIR-NBS-LRR CLASS)"/>
    <property type="match status" value="1"/>
</dbReference>
<feature type="domain" description="TIR" evidence="3">
    <location>
        <begin position="80"/>
        <end position="228"/>
    </location>
</feature>
<gene>
    <name evidence="4" type="ORF">PIB30_006265</name>
</gene>
<feature type="compositionally biased region" description="Pro residues" evidence="2">
    <location>
        <begin position="61"/>
        <end position="75"/>
    </location>
</feature>
<dbReference type="Gene3D" id="3.40.50.10140">
    <property type="entry name" value="Toll/interleukin-1 receptor homology (TIR) domain"/>
    <property type="match status" value="1"/>
</dbReference>
<keyword evidence="5" id="KW-1185">Reference proteome</keyword>
<comment type="caution">
    <text evidence="4">The sequence shown here is derived from an EMBL/GenBank/DDBJ whole genome shotgun (WGS) entry which is preliminary data.</text>
</comment>
<accession>A0ABU6Q537</accession>